<reference evidence="8" key="1">
    <citation type="journal article" date="2015" name="BMC Genomics">
        <title>Genomic and transcriptomic analysis of the endophytic fungus Pestalotiopsis fici reveals its lifestyle and high potential for synthesis of natural products.</title>
        <authorList>
            <person name="Wang X."/>
            <person name="Zhang X."/>
            <person name="Liu L."/>
            <person name="Xiang M."/>
            <person name="Wang W."/>
            <person name="Sun X."/>
            <person name="Che Y."/>
            <person name="Guo L."/>
            <person name="Liu G."/>
            <person name="Guo L."/>
            <person name="Wang C."/>
            <person name="Yin W.B."/>
            <person name="Stadler M."/>
            <person name="Zhang X."/>
            <person name="Liu X."/>
        </authorList>
    </citation>
    <scope>NUCLEOTIDE SEQUENCE [LARGE SCALE GENOMIC DNA]</scope>
    <source>
        <strain evidence="8">W106-1 / CGMCC3.15140</strain>
    </source>
</reference>
<dbReference type="GeneID" id="19276223"/>
<evidence type="ECO:0000313" key="8">
    <source>
        <dbReference type="Proteomes" id="UP000030651"/>
    </source>
</evidence>
<protein>
    <recommendedName>
        <fullName evidence="9">FAD-containing monooxygenase EthA</fullName>
    </recommendedName>
</protein>
<evidence type="ECO:0000256" key="1">
    <source>
        <dbReference type="ARBA" id="ARBA00001974"/>
    </source>
</evidence>
<keyword evidence="2" id="KW-0285">Flavoprotein</keyword>
<dbReference type="Pfam" id="PF00743">
    <property type="entry name" value="FMO-like"/>
    <property type="match status" value="1"/>
</dbReference>
<dbReference type="AlphaFoldDB" id="W3WWT9"/>
<dbReference type="eggNOG" id="KOG1399">
    <property type="taxonomic scope" value="Eukaryota"/>
</dbReference>
<dbReference type="PANTHER" id="PTHR43872">
    <property type="entry name" value="MONOOXYGENASE, PUTATIVE (AFU_ORTHOLOGUE AFUA_8G02570)-RELATED"/>
    <property type="match status" value="1"/>
</dbReference>
<dbReference type="EMBL" id="KI912116">
    <property type="protein sequence ID" value="ETS77336.1"/>
    <property type="molecule type" value="Genomic_DNA"/>
</dbReference>
<dbReference type="FunFam" id="3.50.50.60:FF:000228">
    <property type="entry name" value="FAD-containing monooxygenase EthA"/>
    <property type="match status" value="1"/>
</dbReference>
<evidence type="ECO:0008006" key="9">
    <source>
        <dbReference type="Google" id="ProtNLM"/>
    </source>
</evidence>
<keyword evidence="8" id="KW-1185">Reference proteome</keyword>
<keyword evidence="3" id="KW-0274">FAD</keyword>
<evidence type="ECO:0000256" key="4">
    <source>
        <dbReference type="ARBA" id="ARBA00022857"/>
    </source>
</evidence>
<dbReference type="InterPro" id="IPR051820">
    <property type="entry name" value="FAD-binding_MO"/>
</dbReference>
<comment type="cofactor">
    <cofactor evidence="1">
        <name>FAD</name>
        <dbReference type="ChEBI" id="CHEBI:57692"/>
    </cofactor>
</comment>
<dbReference type="SUPFAM" id="SSF51905">
    <property type="entry name" value="FAD/NAD(P)-binding domain"/>
    <property type="match status" value="1"/>
</dbReference>
<evidence type="ECO:0000256" key="3">
    <source>
        <dbReference type="ARBA" id="ARBA00022827"/>
    </source>
</evidence>
<dbReference type="Gene3D" id="3.50.50.60">
    <property type="entry name" value="FAD/NAD(P)-binding domain"/>
    <property type="match status" value="3"/>
</dbReference>
<dbReference type="GO" id="GO:0004499">
    <property type="term" value="F:N,N-dimethylaniline monooxygenase activity"/>
    <property type="evidence" value="ECO:0007669"/>
    <property type="project" value="InterPro"/>
</dbReference>
<dbReference type="KEGG" id="pfy:PFICI_11210"/>
<dbReference type="OMA" id="ASWTLKC"/>
<evidence type="ECO:0000256" key="5">
    <source>
        <dbReference type="ARBA" id="ARBA00023002"/>
    </source>
</evidence>
<keyword evidence="4" id="KW-0521">NADP</keyword>
<dbReference type="PANTHER" id="PTHR43872:SF1">
    <property type="entry name" value="MONOOXYGENASE, PUTATIVE (AFU_ORTHOLOGUE AFUA_8G02570)-RELATED"/>
    <property type="match status" value="1"/>
</dbReference>
<dbReference type="RefSeq" id="XP_007837982.1">
    <property type="nucleotide sequence ID" value="XM_007839791.1"/>
</dbReference>
<keyword evidence="6" id="KW-0503">Monooxygenase</keyword>
<dbReference type="InterPro" id="IPR020946">
    <property type="entry name" value="Flavin_mOase-like"/>
</dbReference>
<dbReference type="InParanoid" id="W3WWT9"/>
<name>W3WWT9_PESFW</name>
<dbReference type="OrthoDB" id="66881at2759"/>
<dbReference type="InterPro" id="IPR036188">
    <property type="entry name" value="FAD/NAD-bd_sf"/>
</dbReference>
<dbReference type="Proteomes" id="UP000030651">
    <property type="component" value="Unassembled WGS sequence"/>
</dbReference>
<proteinExistence type="predicted"/>
<evidence type="ECO:0000256" key="2">
    <source>
        <dbReference type="ARBA" id="ARBA00022630"/>
    </source>
</evidence>
<sequence length="489" mass="56069">MAVGNAVSSTDEYDLIIVGAGISGINCAYRLQTRLPNLKFAILENREDIGGTWDLWKYPGIRSDSDLHTFGFSWQPWPHESPIAEGPLIISYIKECIAKHGLDKYINLRHKVLSADWSSKTNRWSLAVDHEGKRKNFTAKFTVLGAGYYDFEQPLKVEIPGLNRFKGKVIHPQFWPEDYDYTNKKVVVIGSGATAITLLPSMAKKAAHITMLQRSPSYIIAASQKWQGMIPRAWWPQWLLSYVERWWYMAYAQFSVFMCEWFPKLVRKFLLKETTKLLPTRIALDPHFSPRYNPWDQRVCFAPDGDFYQCLHTPKADVVTSRIRTVTEDGVDLEIGKKLEADLIVTATGLRMQWGGGIPLRVDGEPVDVGGRFIWNGAMIQDMPNLFFMVGYTNASWTMGADDTAFIITRLIKHMESRDLHVSVPRVAPRDARMKKSPYWHLNSTYAKEAEARNPKYGDRGPWRARNKVIHDYLHARFGNYTQGLHFVS</sequence>
<keyword evidence="5" id="KW-0560">Oxidoreductase</keyword>
<evidence type="ECO:0000256" key="6">
    <source>
        <dbReference type="ARBA" id="ARBA00023033"/>
    </source>
</evidence>
<dbReference type="GO" id="GO:0050660">
    <property type="term" value="F:flavin adenine dinucleotide binding"/>
    <property type="evidence" value="ECO:0007669"/>
    <property type="project" value="InterPro"/>
</dbReference>
<dbReference type="GO" id="GO:0050661">
    <property type="term" value="F:NADP binding"/>
    <property type="evidence" value="ECO:0007669"/>
    <property type="project" value="InterPro"/>
</dbReference>
<evidence type="ECO:0000313" key="7">
    <source>
        <dbReference type="EMBL" id="ETS77336.1"/>
    </source>
</evidence>
<dbReference type="HOGENOM" id="CLU_032067_2_0_1"/>
<organism evidence="7 8">
    <name type="scientific">Pestalotiopsis fici (strain W106-1 / CGMCC3.15140)</name>
    <dbReference type="NCBI Taxonomy" id="1229662"/>
    <lineage>
        <taxon>Eukaryota</taxon>
        <taxon>Fungi</taxon>
        <taxon>Dikarya</taxon>
        <taxon>Ascomycota</taxon>
        <taxon>Pezizomycotina</taxon>
        <taxon>Sordariomycetes</taxon>
        <taxon>Xylariomycetidae</taxon>
        <taxon>Amphisphaeriales</taxon>
        <taxon>Sporocadaceae</taxon>
        <taxon>Pestalotiopsis</taxon>
    </lineage>
</organism>
<accession>W3WWT9</accession>
<gene>
    <name evidence="7" type="ORF">PFICI_11210</name>
</gene>